<dbReference type="OMA" id="KWANSHA"/>
<dbReference type="Pfam" id="PF13966">
    <property type="entry name" value="zf-RVT"/>
    <property type="match status" value="1"/>
</dbReference>
<dbReference type="Proteomes" id="UP000026915">
    <property type="component" value="Chromosome 1"/>
</dbReference>
<dbReference type="PANTHER" id="PTHR33033:SF121">
    <property type="entry name" value="POLYNUCLEOTIDYL TRANSFERASE, RIBONUCLEASE H-LIKE SUPERFAMILY PROTEIN"/>
    <property type="match status" value="1"/>
</dbReference>
<dbReference type="InterPro" id="IPR012337">
    <property type="entry name" value="RNaseH-like_sf"/>
</dbReference>
<dbReference type="GO" id="GO:0003676">
    <property type="term" value="F:nucleic acid binding"/>
    <property type="evidence" value="ECO:0007669"/>
    <property type="project" value="InterPro"/>
</dbReference>
<dbReference type="CDD" id="cd06222">
    <property type="entry name" value="RNase_H_like"/>
    <property type="match status" value="1"/>
</dbReference>
<evidence type="ECO:0000259" key="1">
    <source>
        <dbReference type="PROSITE" id="PS50879"/>
    </source>
</evidence>
<organism evidence="2 3">
    <name type="scientific">Theobroma cacao</name>
    <name type="common">Cacao</name>
    <name type="synonym">Cocoa</name>
    <dbReference type="NCBI Taxonomy" id="3641"/>
    <lineage>
        <taxon>Eukaryota</taxon>
        <taxon>Viridiplantae</taxon>
        <taxon>Streptophyta</taxon>
        <taxon>Embryophyta</taxon>
        <taxon>Tracheophyta</taxon>
        <taxon>Spermatophyta</taxon>
        <taxon>Magnoliopsida</taxon>
        <taxon>eudicotyledons</taxon>
        <taxon>Gunneridae</taxon>
        <taxon>Pentapetalae</taxon>
        <taxon>rosids</taxon>
        <taxon>malvids</taxon>
        <taxon>Malvales</taxon>
        <taxon>Malvaceae</taxon>
        <taxon>Byttnerioideae</taxon>
        <taxon>Theobroma</taxon>
    </lineage>
</organism>
<dbReference type="InParanoid" id="A0A061DXR4"/>
<dbReference type="GO" id="GO:0004523">
    <property type="term" value="F:RNA-DNA hybrid ribonuclease activity"/>
    <property type="evidence" value="ECO:0007669"/>
    <property type="project" value="InterPro"/>
</dbReference>
<dbReference type="EMBL" id="CM001879">
    <property type="protein sequence ID" value="EOX94803.1"/>
    <property type="molecule type" value="Genomic_DNA"/>
</dbReference>
<name>A0A061DXR4_THECC</name>
<dbReference type="InterPro" id="IPR002156">
    <property type="entry name" value="RNaseH_domain"/>
</dbReference>
<dbReference type="PANTHER" id="PTHR33033">
    <property type="entry name" value="POLYNUCLEOTIDYL TRANSFERASE, RIBONUCLEASE H-LIKE SUPERFAMILY PROTEIN-RELATED"/>
    <property type="match status" value="1"/>
</dbReference>
<reference evidence="2 3" key="1">
    <citation type="journal article" date="2013" name="Genome Biol.">
        <title>The genome sequence of the most widely cultivated cacao type and its use to identify candidate genes regulating pod color.</title>
        <authorList>
            <person name="Motamayor J.C."/>
            <person name="Mockaitis K."/>
            <person name="Schmutz J."/>
            <person name="Haiminen N."/>
            <person name="Iii D.L."/>
            <person name="Cornejo O."/>
            <person name="Findley S.D."/>
            <person name="Zheng P."/>
            <person name="Utro F."/>
            <person name="Royaert S."/>
            <person name="Saski C."/>
            <person name="Jenkins J."/>
            <person name="Podicheti R."/>
            <person name="Zhao M."/>
            <person name="Scheffler B.E."/>
            <person name="Stack J.C."/>
            <person name="Feltus F.A."/>
            <person name="Mustiga G.M."/>
            <person name="Amores F."/>
            <person name="Phillips W."/>
            <person name="Marelli J.P."/>
            <person name="May G.D."/>
            <person name="Shapiro H."/>
            <person name="Ma J."/>
            <person name="Bustamante C.D."/>
            <person name="Schnell R.J."/>
            <person name="Main D."/>
            <person name="Gilbert D."/>
            <person name="Parida L."/>
            <person name="Kuhn D.N."/>
        </authorList>
    </citation>
    <scope>NUCLEOTIDE SEQUENCE [LARGE SCALE GENOMIC DNA]</scope>
    <source>
        <strain evidence="3">cv. Matina 1-6</strain>
    </source>
</reference>
<dbReference type="InterPro" id="IPR026960">
    <property type="entry name" value="RVT-Znf"/>
</dbReference>
<dbReference type="InterPro" id="IPR036397">
    <property type="entry name" value="RNaseH_sf"/>
</dbReference>
<dbReference type="InterPro" id="IPR044730">
    <property type="entry name" value="RNase_H-like_dom_plant"/>
</dbReference>
<dbReference type="AlphaFoldDB" id="A0A061DXR4"/>
<keyword evidence="3" id="KW-1185">Reference proteome</keyword>
<gene>
    <name evidence="2" type="ORF">TCM_004414</name>
</gene>
<dbReference type="Gene3D" id="3.30.420.10">
    <property type="entry name" value="Ribonuclease H-like superfamily/Ribonuclease H"/>
    <property type="match status" value="1"/>
</dbReference>
<protein>
    <recommendedName>
        <fullName evidence="1">RNase H type-1 domain-containing protein</fullName>
    </recommendedName>
</protein>
<dbReference type="Pfam" id="PF13456">
    <property type="entry name" value="RVT_3"/>
    <property type="match status" value="1"/>
</dbReference>
<accession>A0A061DXR4</accession>
<evidence type="ECO:0000313" key="2">
    <source>
        <dbReference type="EMBL" id="EOX94803.1"/>
    </source>
</evidence>
<dbReference type="SUPFAM" id="SSF53098">
    <property type="entry name" value="Ribonuclease H-like"/>
    <property type="match status" value="1"/>
</dbReference>
<sequence length="473" mass="53753">MGGRITLLKTILNSLHLFHMSLFQTWDAICNLGVFGGLGLVDVGLKNRAFLNKWLWHYDNEPKSMWRRIVVIKSGLDLKKILLERGALCKASSMWKNITKPPCGSYDYSSFVTEGIGLSLDGFIDQFGGWIDNKWRWNIELCRNIFGWERDQWESFNNLINVQTLNINFQDLLIWKGSPLGNYSPNSFCRQVLTSQSHPTEHWKHIWFGLAPLKIECLCWQILHGRLVVKDVLTRRGIIGVDSDYWGALWNIHLVYHNDPRICFLSWLDVAGSLNNGLIWRMAWFQNVGTTPARCKQTSNTISWSKPLVGSLSFNIDGASRGCSGDSEIGGILRNEHGDVLILFSKSIGVCDSNKTELMAVREAALIYPASRWCTSHSLFIESDKQNVVNWITSPNKVPWRLRQLIAQTLNILGKIKKWDIKHTMGLANNEADTLAKEGVLRTVDFSFLSLDVGSAQEIETAAPLDYYLRSIC</sequence>
<feature type="domain" description="RNase H type-1" evidence="1">
    <location>
        <begin position="308"/>
        <end position="441"/>
    </location>
</feature>
<dbReference type="HOGENOM" id="CLU_577982_0_0_1"/>
<proteinExistence type="predicted"/>
<evidence type="ECO:0000313" key="3">
    <source>
        <dbReference type="Proteomes" id="UP000026915"/>
    </source>
</evidence>
<dbReference type="Gramene" id="EOX94803">
    <property type="protein sequence ID" value="EOX94803"/>
    <property type="gene ID" value="TCM_004414"/>
</dbReference>
<dbReference type="PROSITE" id="PS50879">
    <property type="entry name" value="RNASE_H_1"/>
    <property type="match status" value="1"/>
</dbReference>